<keyword evidence="15" id="KW-1185">Reference proteome</keyword>
<evidence type="ECO:0000256" key="5">
    <source>
        <dbReference type="ARBA" id="ARBA00022824"/>
    </source>
</evidence>
<dbReference type="InterPro" id="IPR004888">
    <property type="entry name" value="Glycoside_hydrolase_63"/>
</dbReference>
<dbReference type="GO" id="GO:0004573">
    <property type="term" value="F:Glc3Man9GlcNAc2 oligosaccharide glucosidase activity"/>
    <property type="evidence" value="ECO:0007669"/>
    <property type="project" value="UniProtKB-EC"/>
</dbReference>
<dbReference type="GO" id="GO:0006487">
    <property type="term" value="P:protein N-linked glycosylation"/>
    <property type="evidence" value="ECO:0007669"/>
    <property type="project" value="TreeGrafter"/>
</dbReference>
<organism evidence="14 15">
    <name type="scientific">Geodia barretti</name>
    <name type="common">Barrett's horny sponge</name>
    <dbReference type="NCBI Taxonomy" id="519541"/>
    <lineage>
        <taxon>Eukaryota</taxon>
        <taxon>Metazoa</taxon>
        <taxon>Porifera</taxon>
        <taxon>Demospongiae</taxon>
        <taxon>Heteroscleromorpha</taxon>
        <taxon>Tetractinellida</taxon>
        <taxon>Astrophorina</taxon>
        <taxon>Geodiidae</taxon>
        <taxon>Geodia</taxon>
    </lineage>
</organism>
<dbReference type="Proteomes" id="UP001174909">
    <property type="component" value="Unassembled WGS sequence"/>
</dbReference>
<protein>
    <recommendedName>
        <fullName evidence="11">mannosyl-oligosaccharide glucosidase</fullName>
        <ecNumber evidence="11">3.2.1.106</ecNumber>
    </recommendedName>
</protein>
<feature type="domain" description="Glycosyl hydrolase family 63 C-terminal" evidence="13">
    <location>
        <begin position="13"/>
        <end position="132"/>
    </location>
</feature>
<evidence type="ECO:0000259" key="13">
    <source>
        <dbReference type="Pfam" id="PF03200"/>
    </source>
</evidence>
<dbReference type="InterPro" id="IPR012341">
    <property type="entry name" value="6hp_glycosidase-like_sf"/>
</dbReference>
<gene>
    <name evidence="14" type="ORF">GBAR_LOCUS30684</name>
</gene>
<dbReference type="Gene3D" id="1.50.10.10">
    <property type="match status" value="1"/>
</dbReference>
<feature type="region of interest" description="Disordered" evidence="12">
    <location>
        <begin position="136"/>
        <end position="277"/>
    </location>
</feature>
<dbReference type="InterPro" id="IPR008928">
    <property type="entry name" value="6-hairpin_glycosidase_sf"/>
</dbReference>
<evidence type="ECO:0000256" key="11">
    <source>
        <dbReference type="ARBA" id="ARBA00038888"/>
    </source>
</evidence>
<evidence type="ECO:0000313" key="15">
    <source>
        <dbReference type="Proteomes" id="UP001174909"/>
    </source>
</evidence>
<feature type="compositionally biased region" description="Basic and acidic residues" evidence="12">
    <location>
        <begin position="237"/>
        <end position="247"/>
    </location>
</feature>
<evidence type="ECO:0000313" key="14">
    <source>
        <dbReference type="EMBL" id="CAI8056324.1"/>
    </source>
</evidence>
<dbReference type="PANTHER" id="PTHR10412">
    <property type="entry name" value="MANNOSYL-OLIGOSACCHARIDE GLUCOSIDASE"/>
    <property type="match status" value="1"/>
</dbReference>
<comment type="caution">
    <text evidence="14">The sequence shown here is derived from an EMBL/GenBank/DDBJ whole genome shotgun (WGS) entry which is preliminary data.</text>
</comment>
<proteinExistence type="inferred from homology"/>
<dbReference type="Pfam" id="PF03200">
    <property type="entry name" value="Glyco_hydro_63"/>
    <property type="match status" value="1"/>
</dbReference>
<dbReference type="AlphaFoldDB" id="A0AA35TY13"/>
<dbReference type="SUPFAM" id="SSF48208">
    <property type="entry name" value="Six-hairpin glycosidases"/>
    <property type="match status" value="1"/>
</dbReference>
<evidence type="ECO:0000256" key="6">
    <source>
        <dbReference type="ARBA" id="ARBA00022968"/>
    </source>
</evidence>
<evidence type="ECO:0000256" key="10">
    <source>
        <dbReference type="ARBA" id="ARBA00023295"/>
    </source>
</evidence>
<keyword evidence="5" id="KW-0256">Endoplasmic reticulum</keyword>
<feature type="region of interest" description="Disordered" evidence="12">
    <location>
        <begin position="290"/>
        <end position="309"/>
    </location>
</feature>
<name>A0AA35TY13_GEOBA</name>
<keyword evidence="8" id="KW-0472">Membrane</keyword>
<evidence type="ECO:0000256" key="3">
    <source>
        <dbReference type="ARBA" id="ARBA00022692"/>
    </source>
</evidence>
<reference evidence="14" key="1">
    <citation type="submission" date="2023-03" db="EMBL/GenBank/DDBJ databases">
        <authorList>
            <person name="Steffen K."/>
            <person name="Cardenas P."/>
        </authorList>
    </citation>
    <scope>NUCLEOTIDE SEQUENCE</scope>
</reference>
<evidence type="ECO:0000256" key="4">
    <source>
        <dbReference type="ARBA" id="ARBA00022801"/>
    </source>
</evidence>
<comment type="subcellular location">
    <subcellularLocation>
        <location evidence="1">Endoplasmic reticulum membrane</location>
        <topology evidence="1">Single-pass type II membrane protein</topology>
    </subcellularLocation>
</comment>
<keyword evidence="3" id="KW-0812">Transmembrane</keyword>
<dbReference type="EC" id="3.2.1.106" evidence="11"/>
<keyword evidence="6" id="KW-0735">Signal-anchor</keyword>
<accession>A0AA35TY13</accession>
<evidence type="ECO:0000256" key="2">
    <source>
        <dbReference type="ARBA" id="ARBA00010833"/>
    </source>
</evidence>
<feature type="compositionally biased region" description="Gly residues" evidence="12">
    <location>
        <begin position="351"/>
        <end position="360"/>
    </location>
</feature>
<sequence>METLLSRMESEGRVDMEYLDSVYPRLQVWYSWFNSTQSGQRPLTYRWRGRNATTDRELNPKTLTSGLDDSPRATHPATDEYHVDLYCWMTLASGVMAKMADLLNKDSSYYWATYRALADPRNLDSLHWDKHTMLTNFPPQVQDTSSLPRSPATQSRRKPLPLQSVPLDESFGVATPSRPTATDNRPLPKTRKFTNSEAVEQEVGVAPGGSRERSRSPTVPRPPVKHVHQRSSGGGEEGERVAAEKPPPRVPTRAVSVTHPSQQFEDSPAVPPRRDQSSFTVSLPATEFQFDKPLVPPKPRVLEHKPNHSGGAVGGIQYATMRFSHTEDVDSNYTQVYPNQRTTSVASSAGESGGGGGKGEGVTDATKVVYQSIDFDVTEGLRKTKEDRDNQRNREIEWLQREQNLLKTTLTCTAK</sequence>
<dbReference type="GO" id="GO:0005789">
    <property type="term" value="C:endoplasmic reticulum membrane"/>
    <property type="evidence" value="ECO:0007669"/>
    <property type="project" value="UniProtKB-SubCell"/>
</dbReference>
<evidence type="ECO:0000256" key="8">
    <source>
        <dbReference type="ARBA" id="ARBA00023136"/>
    </source>
</evidence>
<dbReference type="EMBL" id="CASHTH010004348">
    <property type="protein sequence ID" value="CAI8056324.1"/>
    <property type="molecule type" value="Genomic_DNA"/>
</dbReference>
<feature type="region of interest" description="Disordered" evidence="12">
    <location>
        <begin position="54"/>
        <end position="75"/>
    </location>
</feature>
<evidence type="ECO:0000256" key="12">
    <source>
        <dbReference type="SAM" id="MobiDB-lite"/>
    </source>
</evidence>
<keyword evidence="7" id="KW-1133">Transmembrane helix</keyword>
<dbReference type="InterPro" id="IPR031335">
    <property type="entry name" value="Glyco_hydro_63_C"/>
</dbReference>
<comment type="similarity">
    <text evidence="2">Belongs to the glycosyl hydrolase 63 family.</text>
</comment>
<evidence type="ECO:0000256" key="7">
    <source>
        <dbReference type="ARBA" id="ARBA00022989"/>
    </source>
</evidence>
<keyword evidence="10" id="KW-0326">Glycosidase</keyword>
<evidence type="ECO:0000256" key="1">
    <source>
        <dbReference type="ARBA" id="ARBA00004648"/>
    </source>
</evidence>
<evidence type="ECO:0000256" key="9">
    <source>
        <dbReference type="ARBA" id="ARBA00023180"/>
    </source>
</evidence>
<dbReference type="PANTHER" id="PTHR10412:SF11">
    <property type="entry name" value="MANNOSYL-OLIGOSACCHARIDE GLUCOSIDASE"/>
    <property type="match status" value="1"/>
</dbReference>
<keyword evidence="9" id="KW-0325">Glycoprotein</keyword>
<feature type="compositionally biased region" description="Polar residues" evidence="12">
    <location>
        <begin position="136"/>
        <end position="154"/>
    </location>
</feature>
<feature type="region of interest" description="Disordered" evidence="12">
    <location>
        <begin position="343"/>
        <end position="363"/>
    </location>
</feature>
<keyword evidence="4" id="KW-0378">Hydrolase</keyword>
<dbReference type="GO" id="GO:0009311">
    <property type="term" value="P:oligosaccharide metabolic process"/>
    <property type="evidence" value="ECO:0007669"/>
    <property type="project" value="InterPro"/>
</dbReference>